<dbReference type="Gene3D" id="3.40.50.1820">
    <property type="entry name" value="alpha/beta hydrolase"/>
    <property type="match status" value="1"/>
</dbReference>
<dbReference type="InterPro" id="IPR050300">
    <property type="entry name" value="GDXG_lipolytic_enzyme"/>
</dbReference>
<dbReference type="RefSeq" id="WP_107212758.1">
    <property type="nucleotide sequence ID" value="NZ_KZ686268.1"/>
</dbReference>
<keyword evidence="1 4" id="KW-0378">Hydrolase</keyword>
<dbReference type="Proteomes" id="UP000240912">
    <property type="component" value="Unassembled WGS sequence"/>
</dbReference>
<dbReference type="OrthoDB" id="9794725at2"/>
<dbReference type="InterPro" id="IPR049492">
    <property type="entry name" value="BD-FAE-like_dom"/>
</dbReference>
<dbReference type="InterPro" id="IPR029058">
    <property type="entry name" value="AB_hydrolase_fold"/>
</dbReference>
<reference evidence="4 5" key="1">
    <citation type="submission" date="2018-03" db="EMBL/GenBank/DDBJ databases">
        <authorList>
            <person name="Keele B.F."/>
        </authorList>
    </citation>
    <scope>NUCLEOTIDE SEQUENCE [LARGE SCALE GENOMIC DNA]</scope>
    <source>
        <strain evidence="4 5">YL28-9</strain>
    </source>
</reference>
<dbReference type="Pfam" id="PF20434">
    <property type="entry name" value="BD-FAE"/>
    <property type="match status" value="1"/>
</dbReference>
<keyword evidence="5" id="KW-1185">Reference proteome</keyword>
<dbReference type="AlphaFoldDB" id="A0A2T3HQJ2"/>
<organism evidence="4 5">
    <name type="scientific">Pedobacter yulinensis</name>
    <dbReference type="NCBI Taxonomy" id="2126353"/>
    <lineage>
        <taxon>Bacteria</taxon>
        <taxon>Pseudomonadati</taxon>
        <taxon>Bacteroidota</taxon>
        <taxon>Sphingobacteriia</taxon>
        <taxon>Sphingobacteriales</taxon>
        <taxon>Sphingobacteriaceae</taxon>
        <taxon>Pedobacter</taxon>
    </lineage>
</organism>
<gene>
    <name evidence="4" type="ORF">C7T94_00865</name>
</gene>
<evidence type="ECO:0000256" key="2">
    <source>
        <dbReference type="SAM" id="SignalP"/>
    </source>
</evidence>
<feature type="signal peptide" evidence="2">
    <location>
        <begin position="1"/>
        <end position="19"/>
    </location>
</feature>
<dbReference type="PANTHER" id="PTHR48081:SF6">
    <property type="entry name" value="PEPTIDASE S9 PROLYL OLIGOPEPTIDASE CATALYTIC DOMAIN-CONTAINING PROTEIN"/>
    <property type="match status" value="1"/>
</dbReference>
<name>A0A2T3HQJ2_9SPHI</name>
<dbReference type="EMBL" id="PYLS01000001">
    <property type="protein sequence ID" value="PST84718.1"/>
    <property type="molecule type" value="Genomic_DNA"/>
</dbReference>
<feature type="chain" id="PRO_5015487017" evidence="2">
    <location>
        <begin position="20"/>
        <end position="304"/>
    </location>
</feature>
<evidence type="ECO:0000313" key="5">
    <source>
        <dbReference type="Proteomes" id="UP000240912"/>
    </source>
</evidence>
<dbReference type="GO" id="GO:0016787">
    <property type="term" value="F:hydrolase activity"/>
    <property type="evidence" value="ECO:0007669"/>
    <property type="project" value="UniProtKB-KW"/>
</dbReference>
<comment type="caution">
    <text evidence="4">The sequence shown here is derived from an EMBL/GenBank/DDBJ whole genome shotgun (WGS) entry which is preliminary data.</text>
</comment>
<evidence type="ECO:0000259" key="3">
    <source>
        <dbReference type="Pfam" id="PF20434"/>
    </source>
</evidence>
<dbReference type="PANTHER" id="PTHR48081">
    <property type="entry name" value="AB HYDROLASE SUPERFAMILY PROTEIN C4A8.06C"/>
    <property type="match status" value="1"/>
</dbReference>
<evidence type="ECO:0000256" key="1">
    <source>
        <dbReference type="ARBA" id="ARBA00022801"/>
    </source>
</evidence>
<sequence>MKKLSTFLFCLLMLNQLNAQEVFPLYDGPIPGSKPTPASYVEKGETSKDGILRISKVSVPTLTWYPAPAGKSNGTAVIVCPGGGYGILAYTHEGTDVARRLNEAGISAFLLKYRLPSDEIMQDKRFALLQDAQQAIYLVRKNAAKYGIKKNRVGIMGFSAGGHFASTLTVHYADRQIHKEEKTSFRPDFSVLVYPVISFSESVHTGTMKNLLGPAPAENDKIYFSSDKQVNKRTPPVFLVHAEDDKVVPVRNSWLFKEAADGAGVPAELFIYKAGGHGFGLNNKKEAGDWFGAMLIWLKKNRLV</sequence>
<keyword evidence="2" id="KW-0732">Signal</keyword>
<protein>
    <submittedName>
        <fullName evidence="4">Alpha/beta hydrolase</fullName>
    </submittedName>
</protein>
<dbReference type="SUPFAM" id="SSF53474">
    <property type="entry name" value="alpha/beta-Hydrolases"/>
    <property type="match status" value="1"/>
</dbReference>
<accession>A0A2T3HQJ2</accession>
<feature type="domain" description="BD-FAE-like" evidence="3">
    <location>
        <begin position="68"/>
        <end position="258"/>
    </location>
</feature>
<proteinExistence type="predicted"/>
<evidence type="ECO:0000313" key="4">
    <source>
        <dbReference type="EMBL" id="PST84718.1"/>
    </source>
</evidence>